<comment type="caution">
    <text evidence="5">The sequence shown here is derived from an EMBL/GenBank/DDBJ whole genome shotgun (WGS) entry which is preliminary data.</text>
</comment>
<dbReference type="PROSITE" id="PS50106">
    <property type="entry name" value="PDZ"/>
    <property type="match status" value="1"/>
</dbReference>
<dbReference type="EMBL" id="MU090239">
    <property type="protein sequence ID" value="KAF7848195.1"/>
    <property type="molecule type" value="Genomic_DNA"/>
</dbReference>
<dbReference type="OrthoDB" id="4217619at2759"/>
<organism evidence="5 6">
    <name type="scientific">Corymbia citriodora subsp. variegata</name>
    <dbReference type="NCBI Taxonomy" id="360336"/>
    <lineage>
        <taxon>Eukaryota</taxon>
        <taxon>Viridiplantae</taxon>
        <taxon>Streptophyta</taxon>
        <taxon>Embryophyta</taxon>
        <taxon>Tracheophyta</taxon>
        <taxon>Spermatophyta</taxon>
        <taxon>Magnoliopsida</taxon>
        <taxon>eudicotyledons</taxon>
        <taxon>Gunneridae</taxon>
        <taxon>Pentapetalae</taxon>
        <taxon>rosids</taxon>
        <taxon>malvids</taxon>
        <taxon>Myrtales</taxon>
        <taxon>Myrtaceae</taxon>
        <taxon>Myrtoideae</taxon>
        <taxon>Eucalypteae</taxon>
        <taxon>Corymbia</taxon>
    </lineage>
</organism>
<comment type="similarity">
    <text evidence="1">Belongs to the peptidase S1C family.</text>
</comment>
<dbReference type="Pfam" id="PF17820">
    <property type="entry name" value="PDZ_6"/>
    <property type="match status" value="1"/>
</dbReference>
<reference evidence="5" key="1">
    <citation type="submission" date="2020-05" db="EMBL/GenBank/DDBJ databases">
        <title>WGS assembly of Corymbia citriodora subspecies variegata.</title>
        <authorList>
            <person name="Barry K."/>
            <person name="Hundley H."/>
            <person name="Shu S."/>
            <person name="Jenkins J."/>
            <person name="Grimwood J."/>
            <person name="Baten A."/>
        </authorList>
    </citation>
    <scope>NUCLEOTIDE SEQUENCE</scope>
    <source>
        <strain evidence="5">CV2-018</strain>
    </source>
</reference>
<dbReference type="InterPro" id="IPR009003">
    <property type="entry name" value="Peptidase_S1_PA"/>
</dbReference>
<evidence type="ECO:0000256" key="2">
    <source>
        <dbReference type="ARBA" id="ARBA00022670"/>
    </source>
</evidence>
<evidence type="ECO:0000313" key="5">
    <source>
        <dbReference type="EMBL" id="KAF7848195.1"/>
    </source>
</evidence>
<sequence length="219" mass="23587">MLQVVVHLQEAKKGVVGRVVDAYMDLDIAIIKIDPPSSLSTAKVGSSSKLRPRDPVIAMGSGIISCVHGTINDLDEGGMHKEYIQTNCAINPGHSGGPLCNVDGEVVGVRVETVNVGKPSGVSFAIPVDFISKIIKPFQNCRTLVRPDFGWVVRNVTKENCKALKKYYPTSPKAEEGVFVEKVIVGSPADRAGIEAGYVVVDFNGQQVRNIKEVKAFLI</sequence>
<dbReference type="GO" id="GO:0006508">
    <property type="term" value="P:proteolysis"/>
    <property type="evidence" value="ECO:0007669"/>
    <property type="project" value="UniProtKB-KW"/>
</dbReference>
<proteinExistence type="inferred from homology"/>
<dbReference type="PRINTS" id="PR00834">
    <property type="entry name" value="PROTEASES2C"/>
</dbReference>
<dbReference type="InterPro" id="IPR041489">
    <property type="entry name" value="PDZ_6"/>
</dbReference>
<dbReference type="Gene3D" id="2.30.42.10">
    <property type="match status" value="1"/>
</dbReference>
<evidence type="ECO:0000256" key="3">
    <source>
        <dbReference type="ARBA" id="ARBA00022801"/>
    </source>
</evidence>
<dbReference type="PANTHER" id="PTHR22939:SF125">
    <property type="entry name" value="PROTEASE DO-LIKE 14-RELATED"/>
    <property type="match status" value="1"/>
</dbReference>
<evidence type="ECO:0000259" key="4">
    <source>
        <dbReference type="PROSITE" id="PS50106"/>
    </source>
</evidence>
<evidence type="ECO:0000313" key="6">
    <source>
        <dbReference type="Proteomes" id="UP000806378"/>
    </source>
</evidence>
<dbReference type="GO" id="GO:0004252">
    <property type="term" value="F:serine-type endopeptidase activity"/>
    <property type="evidence" value="ECO:0007669"/>
    <property type="project" value="InterPro"/>
</dbReference>
<dbReference type="AlphaFoldDB" id="A0A8T0CQM3"/>
<dbReference type="Proteomes" id="UP000806378">
    <property type="component" value="Unassembled WGS sequence"/>
</dbReference>
<keyword evidence="3" id="KW-0378">Hydrolase</keyword>
<dbReference type="SUPFAM" id="SSF50494">
    <property type="entry name" value="Trypsin-like serine proteases"/>
    <property type="match status" value="1"/>
</dbReference>
<dbReference type="InterPro" id="IPR036034">
    <property type="entry name" value="PDZ_sf"/>
</dbReference>
<feature type="domain" description="PDZ" evidence="4">
    <location>
        <begin position="177"/>
        <end position="219"/>
    </location>
</feature>
<protein>
    <recommendedName>
        <fullName evidence="4">PDZ domain-containing protein</fullName>
    </recommendedName>
</protein>
<evidence type="ECO:0000256" key="1">
    <source>
        <dbReference type="ARBA" id="ARBA00010541"/>
    </source>
</evidence>
<keyword evidence="6" id="KW-1185">Reference proteome</keyword>
<dbReference type="InterPro" id="IPR001478">
    <property type="entry name" value="PDZ"/>
</dbReference>
<dbReference type="PANTHER" id="PTHR22939">
    <property type="entry name" value="SERINE PROTEASE FAMILY S1C HTRA-RELATED"/>
    <property type="match status" value="1"/>
</dbReference>
<dbReference type="Pfam" id="PF13365">
    <property type="entry name" value="Trypsin_2"/>
    <property type="match status" value="1"/>
</dbReference>
<accession>A0A8T0CQM3</accession>
<dbReference type="SUPFAM" id="SSF50156">
    <property type="entry name" value="PDZ domain-like"/>
    <property type="match status" value="1"/>
</dbReference>
<dbReference type="Gramene" id="rna-gnl|WGS:JABURB|Cocit.L2204.1">
    <property type="protein sequence ID" value="cds-KAF7848195.1"/>
    <property type="gene ID" value="gene-BT93_L2204"/>
</dbReference>
<dbReference type="Gene3D" id="2.40.10.120">
    <property type="match status" value="1"/>
</dbReference>
<keyword evidence="2" id="KW-0645">Protease</keyword>
<name>A0A8T0CQM3_CORYI</name>
<gene>
    <name evidence="5" type="ORF">BT93_L2204</name>
</gene>
<dbReference type="InterPro" id="IPR001940">
    <property type="entry name" value="Peptidase_S1C"/>
</dbReference>